<dbReference type="InterPro" id="IPR008775">
    <property type="entry name" value="Phytyl_CoA_dOase-like"/>
</dbReference>
<gene>
    <name evidence="1" type="ORF">AFM16_32600</name>
    <name evidence="2" type="ORF">HCX60_33165</name>
</gene>
<evidence type="ECO:0000313" key="3">
    <source>
        <dbReference type="Proteomes" id="UP000190306"/>
    </source>
</evidence>
<dbReference type="PANTHER" id="PTHR21308">
    <property type="entry name" value="PHYTANOYL-COA ALPHA-HYDROXYLASE"/>
    <property type="match status" value="1"/>
</dbReference>
<accession>A0AAE6YFC8</accession>
<evidence type="ECO:0000313" key="2">
    <source>
        <dbReference type="EMBL" id="QIT47792.1"/>
    </source>
</evidence>
<evidence type="ECO:0000313" key="4">
    <source>
        <dbReference type="Proteomes" id="UP000502504"/>
    </source>
</evidence>
<dbReference type="InterPro" id="IPR047128">
    <property type="entry name" value="PhyH"/>
</dbReference>
<keyword evidence="2" id="KW-0223">Dioxygenase</keyword>
<organism evidence="2 4">
    <name type="scientific">Streptomyces antibioticus</name>
    <dbReference type="NCBI Taxonomy" id="1890"/>
    <lineage>
        <taxon>Bacteria</taxon>
        <taxon>Bacillati</taxon>
        <taxon>Actinomycetota</taxon>
        <taxon>Actinomycetes</taxon>
        <taxon>Kitasatosporales</taxon>
        <taxon>Streptomycetaceae</taxon>
        <taxon>Streptomyces</taxon>
    </lineage>
</organism>
<dbReference type="GO" id="GO:0048244">
    <property type="term" value="F:phytanoyl-CoA dioxygenase activity"/>
    <property type="evidence" value="ECO:0007669"/>
    <property type="project" value="InterPro"/>
</dbReference>
<proteinExistence type="predicted"/>
<reference evidence="1 3" key="1">
    <citation type="submission" date="2015-07" db="EMBL/GenBank/DDBJ databases">
        <title>Draft Genome Sequence of Streptomyces antibioticus, IMRU 3720 reveals insights in the evolution of actinomycin biosynthetic gene clusters in Streptomyces.</title>
        <authorList>
            <person name="Crnovcic I."/>
            <person name="Ruckert C."/>
            <person name="Kalinowksi J."/>
            <person name="Keller U."/>
        </authorList>
    </citation>
    <scope>NUCLEOTIDE SEQUENCE [LARGE SCALE GENOMIC DNA]</scope>
    <source>
        <strain evidence="1 3">DSM 41481</strain>
    </source>
</reference>
<dbReference type="SUPFAM" id="SSF51197">
    <property type="entry name" value="Clavaminate synthase-like"/>
    <property type="match status" value="1"/>
</dbReference>
<dbReference type="RefSeq" id="WP_078636103.1">
    <property type="nucleotide sequence ID" value="NZ_CM007717.1"/>
</dbReference>
<evidence type="ECO:0000313" key="1">
    <source>
        <dbReference type="EMBL" id="OOQ47468.1"/>
    </source>
</evidence>
<name>A0AAE6YFC8_STRAT</name>
<dbReference type="Pfam" id="PF05721">
    <property type="entry name" value="PhyH"/>
    <property type="match status" value="1"/>
</dbReference>
<dbReference type="GO" id="GO:0001561">
    <property type="term" value="P:fatty acid alpha-oxidation"/>
    <property type="evidence" value="ECO:0007669"/>
    <property type="project" value="InterPro"/>
</dbReference>
<keyword evidence="3" id="KW-1185">Reference proteome</keyword>
<dbReference type="EMBL" id="CP050692">
    <property type="protein sequence ID" value="QIT47792.1"/>
    <property type="molecule type" value="Genomic_DNA"/>
</dbReference>
<dbReference type="Gene3D" id="2.60.120.620">
    <property type="entry name" value="q2cbj1_9rhob like domain"/>
    <property type="match status" value="1"/>
</dbReference>
<sequence length="398" mass="43282">MSFTPATPVTPDSRALHERAWLTEQDCDLDVLRTLVERTTGLADYPHAASVESNVLVYDSERLRAAAGSREVRAELVRAFADGPGVVVLKGAFPDPAVVDRATDVFDALIAEQHAAGATAGDHFARPGANDRVWNALEKAALHDPEAFTDYYANEILALVSRAWLGPGYQITSQVNVVNPGGTAQSVHRDYHLGFLSNETAAAYPAHVHRLSPVLTLQGAVAHCDMPVESGPTLYLPYSQTFEPGYLAWRLPEFQAYFAEHHVQLPLAKGDAAFFNPAVFHAAGTNRTADVRRMANLLQVSSAFGRAMETVDREAVANAVFPVLLKRRAEGVDEAWLERVVAASAEGYPFPTNLDSDPPVDGLAPPSQADVVLRALREEWTPQALRDELRAGAERRTS</sequence>
<dbReference type="Proteomes" id="UP000502504">
    <property type="component" value="Chromosome"/>
</dbReference>
<dbReference type="Proteomes" id="UP000190306">
    <property type="component" value="Chromosome"/>
</dbReference>
<reference evidence="2 4" key="2">
    <citation type="submission" date="2020-03" db="EMBL/GenBank/DDBJ databases">
        <title>Is there a link between lipid content and antibiotic production in Streptomyces?</title>
        <authorList>
            <person name="David M."/>
            <person name="Lejeune C."/>
            <person name="Abreu S."/>
            <person name="Thibessard A."/>
            <person name="Leblond P."/>
            <person name="Chaminade P."/>
            <person name="Virolle M.-J."/>
        </authorList>
    </citation>
    <scope>NUCLEOTIDE SEQUENCE [LARGE SCALE GENOMIC DNA]</scope>
    <source>
        <strain evidence="2 4">DSM 41481</strain>
    </source>
</reference>
<keyword evidence="2" id="KW-0560">Oxidoreductase</keyword>
<dbReference type="PANTHER" id="PTHR21308:SF8">
    <property type="entry name" value="PHYTANOYL-COA DIOXYGENASE FAMILY PROTEIN (AFU_ORTHOLOGUE AFUA_2G09620)"/>
    <property type="match status" value="1"/>
</dbReference>
<dbReference type="EMBL" id="LHQL01000014">
    <property type="protein sequence ID" value="OOQ47468.1"/>
    <property type="molecule type" value="Genomic_DNA"/>
</dbReference>
<dbReference type="AlphaFoldDB" id="A0AAE6YFC8"/>
<protein>
    <submittedName>
        <fullName evidence="2">Phytanoyl-CoA dioxygenase</fullName>
    </submittedName>
</protein>